<keyword evidence="1" id="KW-0472">Membrane</keyword>
<keyword evidence="1" id="KW-1133">Transmembrane helix</keyword>
<proteinExistence type="predicted"/>
<feature type="transmembrane region" description="Helical" evidence="1">
    <location>
        <begin position="37"/>
        <end position="57"/>
    </location>
</feature>
<evidence type="ECO:0000313" key="2">
    <source>
        <dbReference type="EMBL" id="PIR94318.1"/>
    </source>
</evidence>
<feature type="transmembrane region" description="Helical" evidence="1">
    <location>
        <begin position="7"/>
        <end position="31"/>
    </location>
</feature>
<dbReference type="EMBL" id="PFAP01000011">
    <property type="protein sequence ID" value="PIR94318.1"/>
    <property type="molecule type" value="Genomic_DNA"/>
</dbReference>
<feature type="transmembrane region" description="Helical" evidence="1">
    <location>
        <begin position="64"/>
        <end position="84"/>
    </location>
</feature>
<keyword evidence="1" id="KW-0812">Transmembrane</keyword>
<dbReference type="Proteomes" id="UP000229901">
    <property type="component" value="Unassembled WGS sequence"/>
</dbReference>
<accession>A0A2H0V5H3</accession>
<feature type="transmembrane region" description="Helical" evidence="1">
    <location>
        <begin position="90"/>
        <end position="111"/>
    </location>
</feature>
<name>A0A2H0V5H3_9BACT</name>
<gene>
    <name evidence="2" type="ORF">COT97_02415</name>
</gene>
<sequence>MNEKQKMTVVGVLVIGAMITAGMGVLLGVRFENVPHSLGLLICAFTYILFGAALMEITREKHVFVLFVGTIISAGIDVMVGIQFDNTGHFGGLLIYALVYMMYGGEIIRALKRIQRENNG</sequence>
<comment type="caution">
    <text evidence="2">The sequence shown here is derived from an EMBL/GenBank/DDBJ whole genome shotgun (WGS) entry which is preliminary data.</text>
</comment>
<dbReference type="AlphaFoldDB" id="A0A2H0V5H3"/>
<reference evidence="3" key="1">
    <citation type="submission" date="2017-09" db="EMBL/GenBank/DDBJ databases">
        <title>Depth-based differentiation of microbial function through sediment-hosted aquifers and enrichment of novel symbionts in the deep terrestrial subsurface.</title>
        <authorList>
            <person name="Probst A.J."/>
            <person name="Ladd B."/>
            <person name="Jarett J.K."/>
            <person name="Geller-Mcgrath D.E."/>
            <person name="Sieber C.M.K."/>
            <person name="Emerson J.B."/>
            <person name="Anantharaman K."/>
            <person name="Thomas B.C."/>
            <person name="Malmstrom R."/>
            <person name="Stieglmeier M."/>
            <person name="Klingl A."/>
            <person name="Woyke T."/>
            <person name="Ryan C.M."/>
            <person name="Banfield J.F."/>
        </authorList>
    </citation>
    <scope>NUCLEOTIDE SEQUENCE [LARGE SCALE GENOMIC DNA]</scope>
</reference>
<organism evidence="2 3">
    <name type="scientific">Candidatus Falkowbacteria bacterium CG10_big_fil_rev_8_21_14_0_10_39_11</name>
    <dbReference type="NCBI Taxonomy" id="1974565"/>
    <lineage>
        <taxon>Bacteria</taxon>
        <taxon>Candidatus Falkowiibacteriota</taxon>
    </lineage>
</organism>
<evidence type="ECO:0000256" key="1">
    <source>
        <dbReference type="SAM" id="Phobius"/>
    </source>
</evidence>
<protein>
    <submittedName>
        <fullName evidence="2">Uncharacterized protein</fullName>
    </submittedName>
</protein>
<evidence type="ECO:0000313" key="3">
    <source>
        <dbReference type="Proteomes" id="UP000229901"/>
    </source>
</evidence>